<evidence type="ECO:0000313" key="1">
    <source>
        <dbReference type="EMBL" id="VFJ92080.1"/>
    </source>
</evidence>
<accession>A0A450UHT6</accession>
<sequence length="90" mass="10412">MLALRARSQRGWGSVRASIPSISLFFRYLENRIFHHPSQDDNLHTRNIGQKKFCLSDTCTIQDRGTLGGPILSNTWRGFAPNRQDMTRHR</sequence>
<dbReference type="AlphaFoldDB" id="A0A450UHT6"/>
<organism evidence="1">
    <name type="scientific">Candidatus Kentrum sp. LFY</name>
    <dbReference type="NCBI Taxonomy" id="2126342"/>
    <lineage>
        <taxon>Bacteria</taxon>
        <taxon>Pseudomonadati</taxon>
        <taxon>Pseudomonadota</taxon>
        <taxon>Gammaproteobacteria</taxon>
        <taxon>Candidatus Kentrum</taxon>
    </lineage>
</organism>
<dbReference type="EMBL" id="CAADFF010000031">
    <property type="protein sequence ID" value="VFJ92080.1"/>
    <property type="molecule type" value="Genomic_DNA"/>
</dbReference>
<protein>
    <submittedName>
        <fullName evidence="1">Uncharacterized protein</fullName>
    </submittedName>
</protein>
<gene>
    <name evidence="1" type="ORF">BECKLFY1418B_GA0070995_103113</name>
    <name evidence="2" type="ORF">BECKLFY1418C_GA0070996_100840</name>
</gene>
<name>A0A450UHT6_9GAMM</name>
<proteinExistence type="predicted"/>
<dbReference type="EMBL" id="CAADFN010000008">
    <property type="protein sequence ID" value="VFK14441.1"/>
    <property type="molecule type" value="Genomic_DNA"/>
</dbReference>
<evidence type="ECO:0000313" key="2">
    <source>
        <dbReference type="EMBL" id="VFK14441.1"/>
    </source>
</evidence>
<reference evidence="1" key="1">
    <citation type="submission" date="2019-02" db="EMBL/GenBank/DDBJ databases">
        <authorList>
            <person name="Gruber-Vodicka R. H."/>
            <person name="Seah K. B. B."/>
        </authorList>
    </citation>
    <scope>NUCLEOTIDE SEQUENCE</scope>
    <source>
        <strain evidence="2">BECK_BY7</strain>
        <strain evidence="1">BECK_M7</strain>
    </source>
</reference>